<dbReference type="AlphaFoldDB" id="A0A6M3IU98"/>
<proteinExistence type="predicted"/>
<reference evidence="1" key="1">
    <citation type="submission" date="2020-03" db="EMBL/GenBank/DDBJ databases">
        <title>The deep terrestrial virosphere.</title>
        <authorList>
            <person name="Holmfeldt K."/>
            <person name="Nilsson E."/>
            <person name="Simone D."/>
            <person name="Lopez-Fernandez M."/>
            <person name="Wu X."/>
            <person name="de Brujin I."/>
            <person name="Lundin D."/>
            <person name="Andersson A."/>
            <person name="Bertilsson S."/>
            <person name="Dopson M."/>
        </authorList>
    </citation>
    <scope>NUCLEOTIDE SEQUENCE</scope>
    <source>
        <strain evidence="1">MM415B01183</strain>
    </source>
</reference>
<sequence>MSEITKEEKIEVVPPQSEGDAKIANKIWTQFERFKKNRDKSFAYFRNRSLIQYIDDSNTRVNNYREKPSWKDEWQANISDITTHSKLMAIVAQVVVNRLRPEFYSRDDQSYVAQFKSHLIGDIYEYLDSVGQPEGRNGDIDDLFMTLRAAREGTYIGFEGYRKTKLSEGIDAQSIPLENFYSGDVTRFSMKDQLRCVWRSVIDEYDFKEKYNGWYQADKVKCRSNVSTEETTFFNISQDIETEQVEILRWFSKYDDEFIVTANGILISDPAKGFKLSTRRQDGEMGFWKVVYEPFDENFFYGRSLPDLMSDNQDAIDFLFNAMFDKELLAVLRPILIGGINSLVDDYLYPGRMVQVTDVSQVKEMEFSGPDLVSFRVLKELQDRQTFASVDATSSGVSLGKKTATEVERAQEAAKRIMSLFTTMLKDGIKMKAELRMGTILQYFVKKAKFQPMVFRNSKLISGRYGTKIVRIKGAEQLTPTANAFGYSKLLENENTTIPGESEIWEITPKAIKDIKLDVGVRIPSTVEMSDALKKAFSREFIGVAFARPDLYDQPESARIYAEVMNQDTDRVLVKQGQQQGGQIPGSELANELMPTNKAAVPSLKSLISQP</sequence>
<evidence type="ECO:0000313" key="1">
    <source>
        <dbReference type="EMBL" id="QJA60122.1"/>
    </source>
</evidence>
<name>A0A6M3IU98_9ZZZZ</name>
<organism evidence="1">
    <name type="scientific">viral metagenome</name>
    <dbReference type="NCBI Taxonomy" id="1070528"/>
    <lineage>
        <taxon>unclassified sequences</taxon>
        <taxon>metagenomes</taxon>
        <taxon>organismal metagenomes</taxon>
    </lineage>
</organism>
<accession>A0A6M3IU98</accession>
<dbReference type="EMBL" id="MT141396">
    <property type="protein sequence ID" value="QJA60122.1"/>
    <property type="molecule type" value="Genomic_DNA"/>
</dbReference>
<gene>
    <name evidence="1" type="ORF">MM415B01183_0016</name>
</gene>
<protein>
    <submittedName>
        <fullName evidence="1">Uncharacterized protein</fullName>
    </submittedName>
</protein>